<dbReference type="AlphaFoldDB" id="A0A401FVL0"/>
<accession>A0A401FVL0</accession>
<keyword evidence="2" id="KW-1185">Reference proteome</keyword>
<dbReference type="EMBL" id="BEXT01000001">
    <property type="protein sequence ID" value="GBC61017.1"/>
    <property type="molecule type" value="Genomic_DNA"/>
</dbReference>
<gene>
    <name evidence="1" type="ORF">DENIS_1977</name>
</gene>
<name>A0A401FVL0_9BACT</name>
<evidence type="ECO:0000313" key="1">
    <source>
        <dbReference type="EMBL" id="GBC61017.1"/>
    </source>
</evidence>
<protein>
    <submittedName>
        <fullName evidence="1">Uncharacterized protein</fullName>
    </submittedName>
</protein>
<dbReference type="Proteomes" id="UP000288096">
    <property type="component" value="Unassembled WGS sequence"/>
</dbReference>
<dbReference type="RefSeq" id="WP_124328355.1">
    <property type="nucleotide sequence ID" value="NZ_BEXT01000001.1"/>
</dbReference>
<dbReference type="OrthoDB" id="9844645at2"/>
<evidence type="ECO:0000313" key="2">
    <source>
        <dbReference type="Proteomes" id="UP000288096"/>
    </source>
</evidence>
<sequence length="306" mass="36910">MKTEDKEWGDLLAEDVIEKHKIALRKQPRPNYYIWPIKYVKTDAWISEKWWIDTGIELIEEEIDVISGLEIVLNAGKKEYMDKLIEIIGPLWNNKCETEYLYDLIALLPPDHSIRKKVFNYRYMEGINKDIRKRQAIMFVKDEKFCRYLSEKIINMIGDYLETDEYLLGDYIMPRMAEFGKSSKIYFEKHFLDNLKSKCFEVLRKDKGLIETGKECKLCEFRESISYWAWSLDWHDIMEFLKTSRWYMNCLPEIFFGDYNNENFLIWSHYIEDDFMRKKAIQMMESCILDGAIAWTRMRNLLRRSG</sequence>
<comment type="caution">
    <text evidence="1">The sequence shown here is derived from an EMBL/GenBank/DDBJ whole genome shotgun (WGS) entry which is preliminary data.</text>
</comment>
<reference evidence="2" key="1">
    <citation type="submission" date="2017-11" db="EMBL/GenBank/DDBJ databases">
        <authorList>
            <person name="Watanabe M."/>
            <person name="Kojima H."/>
        </authorList>
    </citation>
    <scope>NUCLEOTIDE SEQUENCE [LARGE SCALE GENOMIC DNA]</scope>
    <source>
        <strain evidence="2">Tokyo 01</strain>
    </source>
</reference>
<proteinExistence type="predicted"/>
<reference evidence="2" key="2">
    <citation type="submission" date="2019-01" db="EMBL/GenBank/DDBJ databases">
        <title>Genome sequence of Desulfonema ishimotonii strain Tokyo 01.</title>
        <authorList>
            <person name="Fukui M."/>
        </authorList>
    </citation>
    <scope>NUCLEOTIDE SEQUENCE [LARGE SCALE GENOMIC DNA]</scope>
    <source>
        <strain evidence="2">Tokyo 01</strain>
    </source>
</reference>
<organism evidence="1 2">
    <name type="scientific">Desulfonema ishimotonii</name>
    <dbReference type="NCBI Taxonomy" id="45657"/>
    <lineage>
        <taxon>Bacteria</taxon>
        <taxon>Pseudomonadati</taxon>
        <taxon>Thermodesulfobacteriota</taxon>
        <taxon>Desulfobacteria</taxon>
        <taxon>Desulfobacterales</taxon>
        <taxon>Desulfococcaceae</taxon>
        <taxon>Desulfonema</taxon>
    </lineage>
</organism>